<gene>
    <name evidence="1" type="ORF">UFOPK4071_01351</name>
</gene>
<proteinExistence type="predicted"/>
<evidence type="ECO:0000313" key="1">
    <source>
        <dbReference type="EMBL" id="CAB5023288.1"/>
    </source>
</evidence>
<dbReference type="AlphaFoldDB" id="A0A6J7QZI3"/>
<sequence>MILLPLTGLASSCIGSLATNDAVGKAVVSSAFEARYVSRGTRSLLMVVVFASISSFDTSRPETVNPPVTSEVRPTASLSMISPMNLSGTR</sequence>
<dbReference type="EMBL" id="CAFBPF010000209">
    <property type="protein sequence ID" value="CAB5023288.1"/>
    <property type="molecule type" value="Genomic_DNA"/>
</dbReference>
<name>A0A6J7QZI3_9ZZZZ</name>
<organism evidence="1">
    <name type="scientific">freshwater metagenome</name>
    <dbReference type="NCBI Taxonomy" id="449393"/>
    <lineage>
        <taxon>unclassified sequences</taxon>
        <taxon>metagenomes</taxon>
        <taxon>ecological metagenomes</taxon>
    </lineage>
</organism>
<accession>A0A6J7QZI3</accession>
<protein>
    <submittedName>
        <fullName evidence="1">Unannotated protein</fullName>
    </submittedName>
</protein>
<reference evidence="1" key="1">
    <citation type="submission" date="2020-05" db="EMBL/GenBank/DDBJ databases">
        <authorList>
            <person name="Chiriac C."/>
            <person name="Salcher M."/>
            <person name="Ghai R."/>
            <person name="Kavagutti S V."/>
        </authorList>
    </citation>
    <scope>NUCLEOTIDE SEQUENCE</scope>
</reference>